<feature type="transmembrane region" description="Helical" evidence="1">
    <location>
        <begin position="57"/>
        <end position="80"/>
    </location>
</feature>
<reference evidence="2" key="1">
    <citation type="submission" date="2022-06" db="EMBL/GenBank/DDBJ databases">
        <authorList>
            <person name="Berger JAMES D."/>
            <person name="Berger JAMES D."/>
        </authorList>
    </citation>
    <scope>NUCLEOTIDE SEQUENCE [LARGE SCALE GENOMIC DNA]</scope>
</reference>
<feature type="transmembrane region" description="Helical" evidence="1">
    <location>
        <begin position="117"/>
        <end position="138"/>
    </location>
</feature>
<keyword evidence="2" id="KW-1185">Reference proteome</keyword>
<evidence type="ECO:0000313" key="2">
    <source>
        <dbReference type="Proteomes" id="UP000050792"/>
    </source>
</evidence>
<dbReference type="WBParaSite" id="SRDH1_87640.25">
    <property type="protein sequence ID" value="SRDH1_87640.25"/>
    <property type="gene ID" value="SRDH1_87640"/>
</dbReference>
<accession>A0AA85GDN3</accession>
<feature type="transmembrane region" description="Helical" evidence="1">
    <location>
        <begin position="144"/>
        <end position="168"/>
    </location>
</feature>
<evidence type="ECO:0000313" key="4">
    <source>
        <dbReference type="WBParaSite" id="SRDH1_87640.26"/>
    </source>
</evidence>
<name>A0AA85GDN3_9TREM</name>
<keyword evidence="1" id="KW-0472">Membrane</keyword>
<evidence type="ECO:0000256" key="1">
    <source>
        <dbReference type="SAM" id="Phobius"/>
    </source>
</evidence>
<evidence type="ECO:0000313" key="3">
    <source>
        <dbReference type="WBParaSite" id="SRDH1_87640.25"/>
    </source>
</evidence>
<reference evidence="3 4" key="2">
    <citation type="submission" date="2023-11" db="UniProtKB">
        <authorList>
            <consortium name="WormBaseParasite"/>
        </authorList>
    </citation>
    <scope>IDENTIFICATION</scope>
</reference>
<keyword evidence="1" id="KW-1133">Transmembrane helix</keyword>
<dbReference type="AlphaFoldDB" id="A0AA85GDN3"/>
<sequence length="228" mass="25641">MMILAFTDVSKKTSENQSHCISTQFGSPRVLSGLILTLIGVVFGLMIMFIRKLYPTTIVNIIFVAITMIILFVGVALLLFPAQSFEILISELLAGMFCVLAIFLGLNLQLSKRKWKIIMFTMYCVFLVAAFILCVLGLTLHKPVLGGSALICCCCLMFILNLFTGYYLNVRSKEGDCSKSYIFFACSYEYIAFVIIIQFILNSFIDCTSSSRSLNMTMIAQGYWMNFH</sequence>
<feature type="transmembrane region" description="Helical" evidence="1">
    <location>
        <begin position="30"/>
        <end position="50"/>
    </location>
</feature>
<keyword evidence="1" id="KW-0812">Transmembrane</keyword>
<feature type="transmembrane region" description="Helical" evidence="1">
    <location>
        <begin position="92"/>
        <end position="110"/>
    </location>
</feature>
<protein>
    <submittedName>
        <fullName evidence="3 4">Uncharacterized protein</fullName>
    </submittedName>
</protein>
<proteinExistence type="predicted"/>
<dbReference type="Proteomes" id="UP000050792">
    <property type="component" value="Unassembled WGS sequence"/>
</dbReference>
<feature type="transmembrane region" description="Helical" evidence="1">
    <location>
        <begin position="180"/>
        <end position="201"/>
    </location>
</feature>
<dbReference type="WBParaSite" id="SRDH1_87640.26">
    <property type="protein sequence ID" value="SRDH1_87640.26"/>
    <property type="gene ID" value="SRDH1_87640"/>
</dbReference>
<organism evidence="2 4">
    <name type="scientific">Schistosoma rodhaini</name>
    <dbReference type="NCBI Taxonomy" id="6188"/>
    <lineage>
        <taxon>Eukaryota</taxon>
        <taxon>Metazoa</taxon>
        <taxon>Spiralia</taxon>
        <taxon>Lophotrochozoa</taxon>
        <taxon>Platyhelminthes</taxon>
        <taxon>Trematoda</taxon>
        <taxon>Digenea</taxon>
        <taxon>Strigeidida</taxon>
        <taxon>Schistosomatoidea</taxon>
        <taxon>Schistosomatidae</taxon>
        <taxon>Schistosoma</taxon>
    </lineage>
</organism>